<protein>
    <submittedName>
        <fullName evidence="1">Uncharacterized protein</fullName>
    </submittedName>
</protein>
<dbReference type="OrthoDB" id="3668237at2759"/>
<organism evidence="1 2">
    <name type="scientific">Setomelanomma holmii</name>
    <dbReference type="NCBI Taxonomy" id="210430"/>
    <lineage>
        <taxon>Eukaryota</taxon>
        <taxon>Fungi</taxon>
        <taxon>Dikarya</taxon>
        <taxon>Ascomycota</taxon>
        <taxon>Pezizomycotina</taxon>
        <taxon>Dothideomycetes</taxon>
        <taxon>Pleosporomycetidae</taxon>
        <taxon>Pleosporales</taxon>
        <taxon>Pleosporineae</taxon>
        <taxon>Phaeosphaeriaceae</taxon>
        <taxon>Setomelanomma</taxon>
    </lineage>
</organism>
<keyword evidence="2" id="KW-1185">Reference proteome</keyword>
<dbReference type="Proteomes" id="UP000799777">
    <property type="component" value="Unassembled WGS sequence"/>
</dbReference>
<accession>A0A9P4GZD6</accession>
<dbReference type="EMBL" id="ML978317">
    <property type="protein sequence ID" value="KAF2023931.1"/>
    <property type="molecule type" value="Genomic_DNA"/>
</dbReference>
<sequence length="310" mass="35928">MLRRLPGKLRNCIYGYTLSEEKGICYPKDKKGIKWLCLNETNVKIAEEASVATTMDDIIKGSSEGSRSQKRRKLNNVLPQDTTVEPKSIDIDQRVRASDTQYIVANQLRFVNRQLRQETKGLSLRQNNVYVRNPNVHICELLDSLSNEQRSWLRIIVSKVATSRKNDGNRNSRMDAVEANKALKYWCEVAGQYPKLSIQFCWKVAHVNRGLFFVLALNIHYIGRGNEAVIELSFNDAEVRRAMIYILESEPARMPAIPSCWRIFPWEEDFDEVKFEKVCLENDQYVRTFSDSIDMSILLAIARDWHRDGF</sequence>
<evidence type="ECO:0000313" key="1">
    <source>
        <dbReference type="EMBL" id="KAF2023931.1"/>
    </source>
</evidence>
<dbReference type="AlphaFoldDB" id="A0A9P4GZD6"/>
<gene>
    <name evidence="1" type="ORF">EK21DRAFT_118305</name>
</gene>
<reference evidence="1" key="1">
    <citation type="journal article" date="2020" name="Stud. Mycol.">
        <title>101 Dothideomycetes genomes: a test case for predicting lifestyles and emergence of pathogens.</title>
        <authorList>
            <person name="Haridas S."/>
            <person name="Albert R."/>
            <person name="Binder M."/>
            <person name="Bloem J."/>
            <person name="Labutti K."/>
            <person name="Salamov A."/>
            <person name="Andreopoulos B."/>
            <person name="Baker S."/>
            <person name="Barry K."/>
            <person name="Bills G."/>
            <person name="Bluhm B."/>
            <person name="Cannon C."/>
            <person name="Castanera R."/>
            <person name="Culley D."/>
            <person name="Daum C."/>
            <person name="Ezra D."/>
            <person name="Gonzalez J."/>
            <person name="Henrissat B."/>
            <person name="Kuo A."/>
            <person name="Liang C."/>
            <person name="Lipzen A."/>
            <person name="Lutzoni F."/>
            <person name="Magnuson J."/>
            <person name="Mondo S."/>
            <person name="Nolan M."/>
            <person name="Ohm R."/>
            <person name="Pangilinan J."/>
            <person name="Park H.-J."/>
            <person name="Ramirez L."/>
            <person name="Alfaro M."/>
            <person name="Sun H."/>
            <person name="Tritt A."/>
            <person name="Yoshinaga Y."/>
            <person name="Zwiers L.-H."/>
            <person name="Turgeon B."/>
            <person name="Goodwin S."/>
            <person name="Spatafora J."/>
            <person name="Crous P."/>
            <person name="Grigoriev I."/>
        </authorList>
    </citation>
    <scope>NUCLEOTIDE SEQUENCE</scope>
    <source>
        <strain evidence="1">CBS 110217</strain>
    </source>
</reference>
<proteinExistence type="predicted"/>
<comment type="caution">
    <text evidence="1">The sequence shown here is derived from an EMBL/GenBank/DDBJ whole genome shotgun (WGS) entry which is preliminary data.</text>
</comment>
<name>A0A9P4GZD6_9PLEO</name>
<evidence type="ECO:0000313" key="2">
    <source>
        <dbReference type="Proteomes" id="UP000799777"/>
    </source>
</evidence>